<protein>
    <recommendedName>
        <fullName evidence="3">Transposase</fullName>
    </recommendedName>
</protein>
<evidence type="ECO:0008006" key="3">
    <source>
        <dbReference type="Google" id="ProtNLM"/>
    </source>
</evidence>
<reference evidence="2" key="1">
    <citation type="journal article" date="2019" name="Int. J. Syst. Evol. Microbiol.">
        <title>The Global Catalogue of Microorganisms (GCM) 10K type strain sequencing project: providing services to taxonomists for standard genome sequencing and annotation.</title>
        <authorList>
            <consortium name="The Broad Institute Genomics Platform"/>
            <consortium name="The Broad Institute Genome Sequencing Center for Infectious Disease"/>
            <person name="Wu L."/>
            <person name="Ma J."/>
        </authorList>
    </citation>
    <scope>NUCLEOTIDE SEQUENCE [LARGE SCALE GENOMIC DNA]</scope>
    <source>
        <strain evidence="2">JCM 17805</strain>
    </source>
</reference>
<proteinExistence type="predicted"/>
<organism evidence="1 2">
    <name type="scientific">Kistimonas scapharcae</name>
    <dbReference type="NCBI Taxonomy" id="1036133"/>
    <lineage>
        <taxon>Bacteria</taxon>
        <taxon>Pseudomonadati</taxon>
        <taxon>Pseudomonadota</taxon>
        <taxon>Gammaproteobacteria</taxon>
        <taxon>Oceanospirillales</taxon>
        <taxon>Endozoicomonadaceae</taxon>
        <taxon>Kistimonas</taxon>
    </lineage>
</organism>
<accession>A0ABP8V5Z7</accession>
<gene>
    <name evidence="1" type="ORF">GCM10023116_39620</name>
</gene>
<sequence>MRKSWRRGGEFSRQAQALDDALLLLACRTHARPEWLGALPLSRFVRMLKTVTGNAHA</sequence>
<name>A0ABP8V5Z7_9GAMM</name>
<evidence type="ECO:0000313" key="1">
    <source>
        <dbReference type="EMBL" id="GAA4651678.1"/>
    </source>
</evidence>
<dbReference type="Proteomes" id="UP001500604">
    <property type="component" value="Unassembled WGS sequence"/>
</dbReference>
<evidence type="ECO:0000313" key="2">
    <source>
        <dbReference type="Proteomes" id="UP001500604"/>
    </source>
</evidence>
<dbReference type="RefSeq" id="WP_345198113.1">
    <property type="nucleotide sequence ID" value="NZ_BAABFL010000459.1"/>
</dbReference>
<keyword evidence="2" id="KW-1185">Reference proteome</keyword>
<dbReference type="EMBL" id="BAABFL010000459">
    <property type="protein sequence ID" value="GAA4651678.1"/>
    <property type="molecule type" value="Genomic_DNA"/>
</dbReference>
<comment type="caution">
    <text evidence="1">The sequence shown here is derived from an EMBL/GenBank/DDBJ whole genome shotgun (WGS) entry which is preliminary data.</text>
</comment>